<protein>
    <submittedName>
        <fullName evidence="2">Uncharacterized protein</fullName>
    </submittedName>
</protein>
<accession>A0A178Z7P7</accession>
<comment type="caution">
    <text evidence="2">The sequence shown here is derived from an EMBL/GenBank/DDBJ whole genome shotgun (WGS) entry which is preliminary data.</text>
</comment>
<dbReference type="OrthoDB" id="10261782at2759"/>
<evidence type="ECO:0000313" key="2">
    <source>
        <dbReference type="EMBL" id="OAP55203.1"/>
    </source>
</evidence>
<name>A0A178Z7P7_9EURO</name>
<dbReference type="GeneID" id="30015071"/>
<keyword evidence="3" id="KW-1185">Reference proteome</keyword>
<sequence length="550" mass="62593">MWPLRPLLVLALLILPRAAQTIALPAHQPVDGDDDQVRNANHVFNAIHSSMRQWGSSIHHNGMSFFPALIPAGTQFYHGNPNREPVQGLEWLAFEPEHAINFARRLYLPHEPVHPQEGREAEYAILPDPPLAKHEISSYTLREAQNILSHRSRSHERKPERPHVEPGWLHTYRTKEITPLLYIDGTSAGKCDKGTLDSQDILLLNTTSDGGGMRGEKQRAHDLCKLAHERWEGKIKGFIRMEAGFEIIMCSFSATLDFVQSVRAGPFSPDSGTDDKSFGWQVWKWIKFVAARYDGIGGGRVRLDYDYFVTAYAYDLDLFDRETDLPRLKGLSTAALDRVRQDVDSMIELWDPLSTLDDKMSVDWQSIADMVVERYAGLLEYLLRGSWTSAEDLFDELKLILRVFVDSDARNTTAEVNRCVAQFNPDADASTSIAGRSIRAVTKKICETLFAALNTNVTLSQSMEKLRSLTDYLDWSVWKRCPHCAFNEVCFIPMWPFGAAEDREHPRCRNSSELSGRTGYWGDPHFHEMDVEMRHPAGASNELDNYYHEL</sequence>
<organism evidence="2 3">
    <name type="scientific">Fonsecaea erecta</name>
    <dbReference type="NCBI Taxonomy" id="1367422"/>
    <lineage>
        <taxon>Eukaryota</taxon>
        <taxon>Fungi</taxon>
        <taxon>Dikarya</taxon>
        <taxon>Ascomycota</taxon>
        <taxon>Pezizomycotina</taxon>
        <taxon>Eurotiomycetes</taxon>
        <taxon>Chaetothyriomycetidae</taxon>
        <taxon>Chaetothyriales</taxon>
        <taxon>Herpotrichiellaceae</taxon>
        <taxon>Fonsecaea</taxon>
    </lineage>
</organism>
<dbReference type="EMBL" id="LVYI01000012">
    <property type="protein sequence ID" value="OAP55203.1"/>
    <property type="molecule type" value="Genomic_DNA"/>
</dbReference>
<evidence type="ECO:0000256" key="1">
    <source>
        <dbReference type="SAM" id="SignalP"/>
    </source>
</evidence>
<keyword evidence="1" id="KW-0732">Signal</keyword>
<dbReference type="STRING" id="1367422.A0A178Z7P7"/>
<dbReference type="RefSeq" id="XP_018688570.1">
    <property type="nucleotide sequence ID" value="XM_018842409.1"/>
</dbReference>
<dbReference type="PANTHER" id="PTHR35204">
    <property type="entry name" value="YALI0A21131P"/>
    <property type="match status" value="1"/>
</dbReference>
<evidence type="ECO:0000313" key="3">
    <source>
        <dbReference type="Proteomes" id="UP000078343"/>
    </source>
</evidence>
<reference evidence="2 3" key="1">
    <citation type="submission" date="2016-04" db="EMBL/GenBank/DDBJ databases">
        <title>Draft genome of Fonsecaea erecta CBS 125763.</title>
        <authorList>
            <person name="Weiss V.A."/>
            <person name="Vicente V.A."/>
            <person name="Raittz R.T."/>
            <person name="Moreno L.F."/>
            <person name="De Souza E.M."/>
            <person name="Pedrosa F.O."/>
            <person name="Steffens M.B."/>
            <person name="Faoro H."/>
            <person name="Tadra-Sfeir M.Z."/>
            <person name="Najafzadeh M.J."/>
            <person name="Felipe M.S."/>
            <person name="Teixeira M."/>
            <person name="Sun J."/>
            <person name="Xi L."/>
            <person name="Gomes R."/>
            <person name="De Azevedo C.M."/>
            <person name="Salgado C.G."/>
            <person name="Da Silva M.B."/>
            <person name="Nascimento M.F."/>
            <person name="Queiroz-Telles F."/>
            <person name="Attili D.S."/>
            <person name="Gorbushina A."/>
        </authorList>
    </citation>
    <scope>NUCLEOTIDE SEQUENCE [LARGE SCALE GENOMIC DNA]</scope>
    <source>
        <strain evidence="2 3">CBS 125763</strain>
    </source>
</reference>
<proteinExistence type="predicted"/>
<gene>
    <name evidence="2" type="ORF">AYL99_10903</name>
</gene>
<dbReference type="InterPro" id="IPR038921">
    <property type="entry name" value="YOR389W-like"/>
</dbReference>
<dbReference type="PANTHER" id="PTHR35204:SF1">
    <property type="entry name" value="ENTEROTOXIN"/>
    <property type="match status" value="1"/>
</dbReference>
<dbReference type="AlphaFoldDB" id="A0A178Z7P7"/>
<feature type="signal peptide" evidence="1">
    <location>
        <begin position="1"/>
        <end position="21"/>
    </location>
</feature>
<feature type="chain" id="PRO_5008098342" evidence="1">
    <location>
        <begin position="22"/>
        <end position="550"/>
    </location>
</feature>
<dbReference type="Proteomes" id="UP000078343">
    <property type="component" value="Unassembled WGS sequence"/>
</dbReference>